<feature type="domain" description="PAS" evidence="17">
    <location>
        <begin position="380"/>
        <end position="449"/>
    </location>
</feature>
<dbReference type="InterPro" id="IPR001610">
    <property type="entry name" value="PAC"/>
</dbReference>
<keyword evidence="11" id="KW-0547">Nucleotide-binding</keyword>
<evidence type="ECO:0000256" key="15">
    <source>
        <dbReference type="ARBA" id="ARBA00023026"/>
    </source>
</evidence>
<dbReference type="KEGG" id="mtun:MTUNDRAET4_1282"/>
<feature type="domain" description="PAC" evidence="18">
    <location>
        <begin position="200"/>
        <end position="252"/>
    </location>
</feature>
<keyword evidence="10" id="KW-0677">Repeat</keyword>
<keyword evidence="8" id="KW-0288">FMN</keyword>
<dbReference type="Pfam" id="PF13426">
    <property type="entry name" value="PAS_9"/>
    <property type="match status" value="2"/>
</dbReference>
<name>A0A4U8YXU9_METTU</name>
<dbReference type="SMART" id="SM00911">
    <property type="entry name" value="HWE_HK"/>
    <property type="match status" value="1"/>
</dbReference>
<protein>
    <recommendedName>
        <fullName evidence="3">Blue-light-activated histidine kinase</fullName>
        <ecNumber evidence="2">2.7.13.3</ecNumber>
    </recommendedName>
</protein>
<dbReference type="SMART" id="SM00086">
    <property type="entry name" value="PAC"/>
    <property type="match status" value="4"/>
</dbReference>
<dbReference type="NCBIfam" id="TIGR00229">
    <property type="entry name" value="sensory_box"/>
    <property type="match status" value="3"/>
</dbReference>
<dbReference type="PANTHER" id="PTHR41523">
    <property type="entry name" value="TWO-COMPONENT SYSTEM SENSOR PROTEIN"/>
    <property type="match status" value="1"/>
</dbReference>
<dbReference type="GO" id="GO:0005524">
    <property type="term" value="F:ATP binding"/>
    <property type="evidence" value="ECO:0007669"/>
    <property type="project" value="UniProtKB-KW"/>
</dbReference>
<dbReference type="AlphaFoldDB" id="A0A4U8YXU9"/>
<dbReference type="InterPro" id="IPR035965">
    <property type="entry name" value="PAS-like_dom_sf"/>
</dbReference>
<proteinExistence type="predicted"/>
<evidence type="ECO:0000313" key="20">
    <source>
        <dbReference type="Proteomes" id="UP000294360"/>
    </source>
</evidence>
<dbReference type="PROSITE" id="PS50113">
    <property type="entry name" value="PAC"/>
    <property type="match status" value="2"/>
</dbReference>
<feature type="domain" description="PAC" evidence="18">
    <location>
        <begin position="452"/>
        <end position="504"/>
    </location>
</feature>
<keyword evidence="15" id="KW-0843">Virulence</keyword>
<dbReference type="EC" id="2.7.13.3" evidence="2"/>
<gene>
    <name evidence="19" type="ORF">MTUNDRAET4_1282</name>
</gene>
<dbReference type="SMART" id="SM00091">
    <property type="entry name" value="PAS"/>
    <property type="match status" value="5"/>
</dbReference>
<dbReference type="InterPro" id="IPR000700">
    <property type="entry name" value="PAS-assoc_C"/>
</dbReference>
<dbReference type="SUPFAM" id="SSF55785">
    <property type="entry name" value="PYP-like sensor domain (PAS domain)"/>
    <property type="match status" value="5"/>
</dbReference>
<evidence type="ECO:0000256" key="8">
    <source>
        <dbReference type="ARBA" id="ARBA00022643"/>
    </source>
</evidence>
<keyword evidence="6" id="KW-0716">Sensory transduction</keyword>
<evidence type="ECO:0000256" key="2">
    <source>
        <dbReference type="ARBA" id="ARBA00012438"/>
    </source>
</evidence>
<sequence>MLAAKPLPQGTDPAITLSRNGEILSWDAAAQSLTGYASEEIIGHKIDEIIAESALAPSRAAIATLSGGDAVKFETLLRCKDGALVAVEIDAGTNADGMRHLAEIGAVIRDLTQQRRANRASWRNEERLRLALCAADIGTYEIDLLTRRYHLDARAAVIWGQDPSQSLCYASLAAQVLDEDRPAAEAAFTAASDPAGDGAYALEFRIRRQNDAALRWVALQGRTFFENGQATSRVGVMLDVTDQKNAQQDLRRREEFLRWIVRDAPIPIMLHTVSGVIISVNQCFTEQSGYTQKDFPDARDWFTLGRRLSREAADERLEIMRRRAGAREPLAPEEISVWIRSGEERFWLVYSSTPFVSPEGAEIIVSAALDVTERKRSEEANAHLAAIIGATDDAIYSLTLEGVVLSWNAAAERVFGLPADAIIGRSDLILAPQELRSERTALLEAAKMGAVVRRQTRRLRHDGAAIDVLLSIAPMRGSNEDVTAVSVLVRDITADKRVLAELEQAHAKMAQQTAELDAIFEALNVPVTVYSRQGTIVRTNAAARAVWGVAPDLPHPLDFRHIAAQLSVRNAAGEAVDPGVLSARRALGGDVVTGEEYQITSPSGLRHYFDAAELPLVVAGEITGAVSVWHDITEHKRKDEQTSILLRELSHRSKNLLTVIESILRQSAKGSGSKEEFVARFSERLHALANSHDLLAKHNSLCVSMTDLIFSQVGHHWEPGQRRISMNGLGLRLKPDAAQMIGMALHELSTNAAKYGALSNQTGQVSISWNIEVESGGEAVFQLKWVERGGPQVAPPARKGFGTTVIQRVAGQSLNGSASLDYLPEGVVWVLRAPRSAVVDAAFQEAPRGERMRSQALEKLQSAWIDLHREGHLPRLADMPFGCGETQDNLIIAHVDHEKTPPGVRFIMIGKALTERMGLRLEGPEMELTETEIVGAEDGPYRRCIRSGKPAYEYAYFNLGQGRSFFFERLLLPLSDDGRRITHIVGMASFEDGLPVLPRISAPAPAR</sequence>
<dbReference type="InterPro" id="IPR036890">
    <property type="entry name" value="HATPase_C_sf"/>
</dbReference>
<keyword evidence="13" id="KW-0067">ATP-binding</keyword>
<keyword evidence="7" id="KW-0285">Flavoprotein</keyword>
<dbReference type="CDD" id="cd00130">
    <property type="entry name" value="PAS"/>
    <property type="match status" value="3"/>
</dbReference>
<keyword evidence="5" id="KW-0597">Phosphoprotein</keyword>
<evidence type="ECO:0000256" key="10">
    <source>
        <dbReference type="ARBA" id="ARBA00022737"/>
    </source>
</evidence>
<evidence type="ECO:0000256" key="14">
    <source>
        <dbReference type="ARBA" id="ARBA00022991"/>
    </source>
</evidence>
<evidence type="ECO:0000256" key="12">
    <source>
        <dbReference type="ARBA" id="ARBA00022777"/>
    </source>
</evidence>
<dbReference type="GO" id="GO:0006355">
    <property type="term" value="P:regulation of DNA-templated transcription"/>
    <property type="evidence" value="ECO:0007669"/>
    <property type="project" value="InterPro"/>
</dbReference>
<organism evidence="19 20">
    <name type="scientific">Methylocella tundrae</name>
    <dbReference type="NCBI Taxonomy" id="227605"/>
    <lineage>
        <taxon>Bacteria</taxon>
        <taxon>Pseudomonadati</taxon>
        <taxon>Pseudomonadota</taxon>
        <taxon>Alphaproteobacteria</taxon>
        <taxon>Hyphomicrobiales</taxon>
        <taxon>Beijerinckiaceae</taxon>
        <taxon>Methylocella</taxon>
    </lineage>
</organism>
<dbReference type="GO" id="GO:0004673">
    <property type="term" value="F:protein histidine kinase activity"/>
    <property type="evidence" value="ECO:0007669"/>
    <property type="project" value="UniProtKB-EC"/>
</dbReference>
<evidence type="ECO:0000256" key="11">
    <source>
        <dbReference type="ARBA" id="ARBA00022741"/>
    </source>
</evidence>
<dbReference type="Proteomes" id="UP000294360">
    <property type="component" value="Chromosome"/>
</dbReference>
<comment type="catalytic activity">
    <reaction evidence="1">
        <text>ATP + protein L-histidine = ADP + protein N-phospho-L-histidine.</text>
        <dbReference type="EC" id="2.7.13.3"/>
    </reaction>
</comment>
<dbReference type="InterPro" id="IPR013767">
    <property type="entry name" value="PAS_fold"/>
</dbReference>
<dbReference type="OrthoDB" id="341208at2"/>
<evidence type="ECO:0000256" key="6">
    <source>
        <dbReference type="ARBA" id="ARBA00022606"/>
    </source>
</evidence>
<evidence type="ECO:0000256" key="13">
    <source>
        <dbReference type="ARBA" id="ARBA00022840"/>
    </source>
</evidence>
<keyword evidence="12" id="KW-0418">Kinase</keyword>
<dbReference type="PANTHER" id="PTHR41523:SF8">
    <property type="entry name" value="ETHYLENE RESPONSE SENSOR PROTEIN"/>
    <property type="match status" value="1"/>
</dbReference>
<dbReference type="RefSeq" id="WP_134488055.1">
    <property type="nucleotide sequence ID" value="NZ_CP139089.1"/>
</dbReference>
<evidence type="ECO:0000256" key="5">
    <source>
        <dbReference type="ARBA" id="ARBA00022553"/>
    </source>
</evidence>
<keyword evidence="4" id="KW-0600">Photoreceptor protein</keyword>
<dbReference type="Pfam" id="PF07536">
    <property type="entry name" value="HWE_HK"/>
    <property type="match status" value="1"/>
</dbReference>
<dbReference type="InterPro" id="IPR011102">
    <property type="entry name" value="Sig_transdc_His_kinase_HWE"/>
</dbReference>
<evidence type="ECO:0000259" key="17">
    <source>
        <dbReference type="PROSITE" id="PS50112"/>
    </source>
</evidence>
<feature type="domain" description="PAS" evidence="17">
    <location>
        <begin position="11"/>
        <end position="43"/>
    </location>
</feature>
<dbReference type="Gene3D" id="2.10.70.100">
    <property type="match status" value="1"/>
</dbReference>
<evidence type="ECO:0000256" key="7">
    <source>
        <dbReference type="ARBA" id="ARBA00022630"/>
    </source>
</evidence>
<dbReference type="EMBL" id="LR536450">
    <property type="protein sequence ID" value="VFU08175.1"/>
    <property type="molecule type" value="Genomic_DNA"/>
</dbReference>
<evidence type="ECO:0000256" key="16">
    <source>
        <dbReference type="ARBA" id="ARBA00023170"/>
    </source>
</evidence>
<keyword evidence="9" id="KW-0808">Transferase</keyword>
<evidence type="ECO:0000256" key="3">
    <source>
        <dbReference type="ARBA" id="ARBA00021740"/>
    </source>
</evidence>
<keyword evidence="16" id="KW-0675">Receptor</keyword>
<dbReference type="GO" id="GO:0009881">
    <property type="term" value="F:photoreceptor activity"/>
    <property type="evidence" value="ECO:0007669"/>
    <property type="project" value="UniProtKB-KW"/>
</dbReference>
<evidence type="ECO:0000259" key="18">
    <source>
        <dbReference type="PROSITE" id="PS50113"/>
    </source>
</evidence>
<evidence type="ECO:0000256" key="1">
    <source>
        <dbReference type="ARBA" id="ARBA00000085"/>
    </source>
</evidence>
<dbReference type="Gene3D" id="3.30.450.20">
    <property type="entry name" value="PAS domain"/>
    <property type="match status" value="5"/>
</dbReference>
<keyword evidence="14" id="KW-0157">Chromophore</keyword>
<evidence type="ECO:0000313" key="19">
    <source>
        <dbReference type="EMBL" id="VFU08175.1"/>
    </source>
</evidence>
<dbReference type="Gene3D" id="3.30.565.10">
    <property type="entry name" value="Histidine kinase-like ATPase, C-terminal domain"/>
    <property type="match status" value="1"/>
</dbReference>
<dbReference type="PROSITE" id="PS50112">
    <property type="entry name" value="PAS"/>
    <property type="match status" value="2"/>
</dbReference>
<evidence type="ECO:0000256" key="9">
    <source>
        <dbReference type="ARBA" id="ARBA00022679"/>
    </source>
</evidence>
<accession>A0A4U8YXU9</accession>
<reference evidence="19 20" key="1">
    <citation type="submission" date="2019-03" db="EMBL/GenBank/DDBJ databases">
        <authorList>
            <person name="Kox A.R. M."/>
        </authorList>
    </citation>
    <scope>NUCLEOTIDE SEQUENCE [LARGE SCALE GENOMIC DNA]</scope>
    <source>
        <strain evidence="19">MTUNDRAET4 annotated genome</strain>
    </source>
</reference>
<dbReference type="InterPro" id="IPR000014">
    <property type="entry name" value="PAS"/>
</dbReference>
<dbReference type="Pfam" id="PF00989">
    <property type="entry name" value="PAS"/>
    <property type="match status" value="1"/>
</dbReference>
<evidence type="ECO:0000256" key="4">
    <source>
        <dbReference type="ARBA" id="ARBA00022543"/>
    </source>
</evidence>